<evidence type="ECO:0000256" key="1">
    <source>
        <dbReference type="ARBA" id="ARBA00011156"/>
    </source>
</evidence>
<keyword evidence="2" id="KW-0488">Methylation</keyword>
<dbReference type="InterPro" id="IPR012902">
    <property type="entry name" value="N_methyl_site"/>
</dbReference>
<sequence length="166" mass="18311">MNTSITKSQGFTLVEMLIVVAIIGILSTIAYPSYIHYIERSYQSQAHTELLAINNALKTKLVKNPTLKIEDEIKGDTGLVKTYKAAPEVAAKYDFSGEMKNKDAKNSRAYYLFATPKKGTDYKLSVRMDSLGNAYKCTDINSAKDSNKTTMTNGKGCESVSKKKSS</sequence>
<dbReference type="PANTHER" id="PTHR30093:SF47">
    <property type="entry name" value="TYPE IV PILUS NON-CORE MINOR PILIN PILE"/>
    <property type="match status" value="1"/>
</dbReference>
<dbReference type="Pfam" id="PF07963">
    <property type="entry name" value="N_methyl"/>
    <property type="match status" value="1"/>
</dbReference>
<evidence type="ECO:0000256" key="2">
    <source>
        <dbReference type="ARBA" id="ARBA00022481"/>
    </source>
</evidence>
<evidence type="ECO:0000313" key="5">
    <source>
        <dbReference type="Proteomes" id="UP001057336"/>
    </source>
</evidence>
<reference evidence="4" key="1">
    <citation type="submission" date="2021-04" db="EMBL/GenBank/DDBJ databases">
        <title>Characterizing Neisseria spp. as novel respiratory pathobionts in bronchiectasis.</title>
        <authorList>
            <person name="Li L."/>
            <person name="Mac Aogain M."/>
            <person name="Xu T."/>
            <person name="Jaggi T.K."/>
            <person name="Chan L.Y."/>
            <person name="Keir H.R."/>
            <person name="Dicker A.J."/>
            <person name="Qu J."/>
            <person name="Liu Y."/>
            <person name="Chen H.S."/>
            <person name="Koh M.S."/>
            <person name="Ong T.H."/>
            <person name="Lim A.Y.H."/>
            <person name="Abisheganaden J."/>
            <person name="Low T.B."/>
            <person name="Oliver B.G."/>
            <person name="Tan N.S."/>
            <person name="Fang M."/>
            <person name="Chalmers J.D."/>
            <person name="Chotirmall S.H."/>
        </authorList>
    </citation>
    <scope>NUCLEOTIDE SEQUENCE</scope>
    <source>
        <strain evidence="4">CG0073</strain>
    </source>
</reference>
<comment type="subunit">
    <text evidence="1">The pili are polar flexible filaments of about 5.4 nanometers diameter and 2.5 micrometers average length; they consist of only a single polypeptide chain arranged in a helical configuration of five subunits per turn in the assembled pilus.</text>
</comment>
<dbReference type="AlphaFoldDB" id="A0A9X9I4X1"/>
<keyword evidence="3" id="KW-1133">Transmembrane helix</keyword>
<dbReference type="GO" id="GO:0015627">
    <property type="term" value="C:type II protein secretion system complex"/>
    <property type="evidence" value="ECO:0007669"/>
    <property type="project" value="InterPro"/>
</dbReference>
<protein>
    <submittedName>
        <fullName evidence="4">Prepilin-type N-terminal cleavage/methylation domain-containing protein</fullName>
    </submittedName>
</protein>
<dbReference type="PRINTS" id="PR00813">
    <property type="entry name" value="BCTERIALGSPG"/>
</dbReference>
<dbReference type="NCBIfam" id="TIGR02532">
    <property type="entry name" value="IV_pilin_GFxxxE"/>
    <property type="match status" value="1"/>
</dbReference>
<dbReference type="GO" id="GO:0015628">
    <property type="term" value="P:protein secretion by the type II secretion system"/>
    <property type="evidence" value="ECO:0007669"/>
    <property type="project" value="InterPro"/>
</dbReference>
<gene>
    <name evidence="4" type="ORF">KCG53_08830</name>
</gene>
<dbReference type="Pfam" id="PF11530">
    <property type="entry name" value="Pilin_PilX"/>
    <property type="match status" value="1"/>
</dbReference>
<dbReference type="InterPro" id="IPR038415">
    <property type="entry name" value="Pilin_PilX-like_sf"/>
</dbReference>
<dbReference type="InterPro" id="IPR000983">
    <property type="entry name" value="Bac_GSPG_pilin"/>
</dbReference>
<name>A0A9X9I4X1_NEISU</name>
<dbReference type="InterPro" id="IPR025922">
    <property type="entry name" value="Pilin_PilX-like"/>
</dbReference>
<proteinExistence type="predicted"/>
<feature type="transmembrane region" description="Helical" evidence="3">
    <location>
        <begin position="12"/>
        <end position="34"/>
    </location>
</feature>
<dbReference type="PANTHER" id="PTHR30093">
    <property type="entry name" value="GENERAL SECRETION PATHWAY PROTEIN G"/>
    <property type="match status" value="1"/>
</dbReference>
<dbReference type="SUPFAM" id="SSF54523">
    <property type="entry name" value="Pili subunits"/>
    <property type="match status" value="1"/>
</dbReference>
<dbReference type="EMBL" id="CP073118">
    <property type="protein sequence ID" value="UTG75311.1"/>
    <property type="molecule type" value="Genomic_DNA"/>
</dbReference>
<accession>A0A9X9I4X1</accession>
<dbReference type="Gene3D" id="3.30.540.20">
    <property type="match status" value="1"/>
</dbReference>
<dbReference type="Proteomes" id="UP001057336">
    <property type="component" value="Chromosome"/>
</dbReference>
<organism evidence="4 5">
    <name type="scientific">Neisseria subflava</name>
    <dbReference type="NCBI Taxonomy" id="28449"/>
    <lineage>
        <taxon>Bacteria</taxon>
        <taxon>Pseudomonadati</taxon>
        <taxon>Pseudomonadota</taxon>
        <taxon>Betaproteobacteria</taxon>
        <taxon>Neisseriales</taxon>
        <taxon>Neisseriaceae</taxon>
        <taxon>Neisseria</taxon>
    </lineage>
</organism>
<keyword evidence="3" id="KW-0472">Membrane</keyword>
<evidence type="ECO:0000313" key="4">
    <source>
        <dbReference type="EMBL" id="UTG75311.1"/>
    </source>
</evidence>
<dbReference type="PROSITE" id="PS00409">
    <property type="entry name" value="PROKAR_NTER_METHYL"/>
    <property type="match status" value="1"/>
</dbReference>
<dbReference type="InterPro" id="IPR045584">
    <property type="entry name" value="Pilin-like"/>
</dbReference>
<keyword evidence="3" id="KW-0812">Transmembrane</keyword>
<evidence type="ECO:0000256" key="3">
    <source>
        <dbReference type="SAM" id="Phobius"/>
    </source>
</evidence>